<keyword evidence="8" id="KW-1185">Reference proteome</keyword>
<evidence type="ECO:0000256" key="4">
    <source>
        <dbReference type="ARBA" id="ARBA00022840"/>
    </source>
</evidence>
<proteinExistence type="predicted"/>
<dbReference type="Gene3D" id="1.20.144.10">
    <property type="entry name" value="Phosphatidic acid phosphatase type 2/haloperoxidase"/>
    <property type="match status" value="1"/>
</dbReference>
<dbReference type="InterPro" id="IPR036938">
    <property type="entry name" value="PAP2/HPO_sf"/>
</dbReference>
<dbReference type="SUPFAM" id="SSF48317">
    <property type="entry name" value="Acid phosphatase/Vanadium-dependent haloperoxidase"/>
    <property type="match status" value="1"/>
</dbReference>
<dbReference type="InterPro" id="IPR041679">
    <property type="entry name" value="DNA2/NAM7-like_C"/>
</dbReference>
<evidence type="ECO:0000256" key="2">
    <source>
        <dbReference type="ARBA" id="ARBA00022801"/>
    </source>
</evidence>
<feature type="domain" description="DNA2/NAM7 helicase-like C-terminal" evidence="6">
    <location>
        <begin position="615"/>
        <end position="719"/>
    </location>
</feature>
<evidence type="ECO:0000313" key="8">
    <source>
        <dbReference type="Proteomes" id="UP000186817"/>
    </source>
</evidence>
<keyword evidence="2" id="KW-0378">Hydrolase</keyword>
<comment type="caution">
    <text evidence="7">The sequence shown here is derived from an EMBL/GenBank/DDBJ whole genome shotgun (WGS) entry which is preliminary data.</text>
</comment>
<feature type="domain" description="Phosphatidic acid phosphatase type 2/haloperoxidase" evidence="5">
    <location>
        <begin position="475"/>
        <end position="573"/>
    </location>
</feature>
<evidence type="ECO:0000259" key="5">
    <source>
        <dbReference type="Pfam" id="PF01569"/>
    </source>
</evidence>
<dbReference type="InterPro" id="IPR000326">
    <property type="entry name" value="PAP2/HPO"/>
</dbReference>
<dbReference type="Pfam" id="PF13087">
    <property type="entry name" value="AAA_12"/>
    <property type="match status" value="1"/>
</dbReference>
<protein>
    <submittedName>
        <fullName evidence="7">Regulator of nonsense transcripts 1-like</fullName>
    </submittedName>
</protein>
<dbReference type="CDD" id="cd18808">
    <property type="entry name" value="SF1_C_Upf1"/>
    <property type="match status" value="1"/>
</dbReference>
<accession>A0A1Q9DE12</accession>
<dbReference type="GO" id="GO:0016787">
    <property type="term" value="F:hydrolase activity"/>
    <property type="evidence" value="ECO:0007669"/>
    <property type="project" value="UniProtKB-KW"/>
</dbReference>
<dbReference type="PANTHER" id="PTHR43788:SF8">
    <property type="entry name" value="DNA-BINDING PROTEIN SMUBP-2"/>
    <property type="match status" value="1"/>
</dbReference>
<dbReference type="Proteomes" id="UP000186817">
    <property type="component" value="Unassembled WGS sequence"/>
</dbReference>
<dbReference type="AlphaFoldDB" id="A0A1Q9DE12"/>
<evidence type="ECO:0000256" key="3">
    <source>
        <dbReference type="ARBA" id="ARBA00022806"/>
    </source>
</evidence>
<reference evidence="7 8" key="1">
    <citation type="submission" date="2016-02" db="EMBL/GenBank/DDBJ databases">
        <title>Genome analysis of coral dinoflagellate symbionts highlights evolutionary adaptations to a symbiotic lifestyle.</title>
        <authorList>
            <person name="Aranda M."/>
            <person name="Li Y."/>
            <person name="Liew Y.J."/>
            <person name="Baumgarten S."/>
            <person name="Simakov O."/>
            <person name="Wilson M."/>
            <person name="Piel J."/>
            <person name="Ashoor H."/>
            <person name="Bougouffa S."/>
            <person name="Bajic V.B."/>
            <person name="Ryu T."/>
            <person name="Ravasi T."/>
            <person name="Bayer T."/>
            <person name="Micklem G."/>
            <person name="Kim H."/>
            <person name="Bhak J."/>
            <person name="Lajeunesse T.C."/>
            <person name="Voolstra C.R."/>
        </authorList>
    </citation>
    <scope>NUCLEOTIDE SEQUENCE [LARGE SCALE GENOMIC DNA]</scope>
    <source>
        <strain evidence="7 8">CCMP2467</strain>
    </source>
</reference>
<dbReference type="EMBL" id="LSRX01000587">
    <property type="protein sequence ID" value="OLP93300.1"/>
    <property type="molecule type" value="Genomic_DNA"/>
</dbReference>
<dbReference type="Pfam" id="PF01569">
    <property type="entry name" value="PAP2"/>
    <property type="match status" value="1"/>
</dbReference>
<evidence type="ECO:0000256" key="1">
    <source>
        <dbReference type="ARBA" id="ARBA00022741"/>
    </source>
</evidence>
<dbReference type="SUPFAM" id="SSF52540">
    <property type="entry name" value="P-loop containing nucleoside triphosphate hydrolases"/>
    <property type="match status" value="1"/>
</dbReference>
<sequence length="900" mass="100565">MRADGLTASGDAFIHELSKVSERDAEAKAHRLLEKHKLSLPIPLKKVHGDPAIAGFPRLKPLDIFQYMADSGHVNKLLGGRTVQSSRLLLLDFWENYRAIHPDFEIFSSHHYSDIPLEDCIPIVAHIDGGRGYKKSEYMIFDWGAVMGSGSGKKNNKDPAVRAFKSRGNKMQLPLLGHSYTTHYLYAAMPASWHKNHEDSFQALLRVFAEDLKECFDEGVSFKGRVLRLVLIGLKGDLKMQARAGRLTRWFTTARKAPYVARSKGSGSGQCCWLCSAGDVTTPFEEIHTETPAWLVRMPTFTEPPWAPGCEGGMLRPSLSYLDRPAKFYLADLFHVYLAGVGQDFCSSCLVYMLPTCFPGSRGNSVDAQIEKLNEVFRGWKLQFKEAVHLTAFTRDKLQFFDATSAFPAGTWSKASDTARITKFIIYVCELRNDNLGAEGDKILQYIHRAARAISRFMKGLYEADLWIDFELHDYFKEKVKRPRPFVAHPDLKPCLPEEFTFSYPSGHATFYAATEELLGAWFPLQRDRIGYVSSSGVGARATCAVHYPSDANAGRKLGKMAAIEVMQMPQWQSFVSRPSPKILEELAAINKSRPYAGLPIFPRMDLLPTLPYASTDAEAVAMLVAELLRTEHVQSMAVIAPYAAQRNLLERRLSELGLSHPRLQVATVDALQGDEREVVVFSATRSNDTGALGFLSDPRRANVLLTRARRALFVVGDPRTLSCDPTWGAWLAALPEKIPGAGEMALQLSPSLEYAVMIRERACNLEAQEQQALGPSQRPAGRRRMKSVKPLYTDCGGPSEQFSDAILANFPHNVSRLISDTIADQMRLLNMPEIEACRMKKRSPLAEIAAALQHRLKWRLKHPSKWYQVSPEDFRAAVNKAWTGGGAQSLISLLHSCLQ</sequence>
<organism evidence="7 8">
    <name type="scientific">Symbiodinium microadriaticum</name>
    <name type="common">Dinoflagellate</name>
    <name type="synonym">Zooxanthella microadriatica</name>
    <dbReference type="NCBI Taxonomy" id="2951"/>
    <lineage>
        <taxon>Eukaryota</taxon>
        <taxon>Sar</taxon>
        <taxon>Alveolata</taxon>
        <taxon>Dinophyceae</taxon>
        <taxon>Suessiales</taxon>
        <taxon>Symbiodiniaceae</taxon>
        <taxon>Symbiodinium</taxon>
    </lineage>
</organism>
<dbReference type="InterPro" id="IPR050534">
    <property type="entry name" value="Coronavir_polyprotein_1ab"/>
</dbReference>
<keyword evidence="4" id="KW-0067">ATP-binding</keyword>
<dbReference type="Gene3D" id="3.40.50.300">
    <property type="entry name" value="P-loop containing nucleotide triphosphate hydrolases"/>
    <property type="match status" value="1"/>
</dbReference>
<dbReference type="OrthoDB" id="428808at2759"/>
<keyword evidence="3" id="KW-0347">Helicase</keyword>
<dbReference type="GO" id="GO:0005524">
    <property type="term" value="F:ATP binding"/>
    <property type="evidence" value="ECO:0007669"/>
    <property type="project" value="UniProtKB-KW"/>
</dbReference>
<evidence type="ECO:0000259" key="6">
    <source>
        <dbReference type="Pfam" id="PF13087"/>
    </source>
</evidence>
<gene>
    <name evidence="7" type="primary">UPF1</name>
    <name evidence="7" type="ORF">AK812_SmicGene24801</name>
</gene>
<dbReference type="PANTHER" id="PTHR43788">
    <property type="entry name" value="DNA2/NAM7 HELICASE FAMILY MEMBER"/>
    <property type="match status" value="1"/>
</dbReference>
<keyword evidence="1" id="KW-0547">Nucleotide-binding</keyword>
<dbReference type="InterPro" id="IPR027417">
    <property type="entry name" value="P-loop_NTPase"/>
</dbReference>
<dbReference type="GO" id="GO:0043139">
    <property type="term" value="F:5'-3' DNA helicase activity"/>
    <property type="evidence" value="ECO:0007669"/>
    <property type="project" value="TreeGrafter"/>
</dbReference>
<dbReference type="InterPro" id="IPR047187">
    <property type="entry name" value="SF1_C_Upf1"/>
</dbReference>
<name>A0A1Q9DE12_SYMMI</name>
<evidence type="ECO:0000313" key="7">
    <source>
        <dbReference type="EMBL" id="OLP93300.1"/>
    </source>
</evidence>